<comment type="caution">
    <text evidence="3">The sequence shown here is derived from an EMBL/GenBank/DDBJ whole genome shotgun (WGS) entry which is preliminary data.</text>
</comment>
<protein>
    <recommendedName>
        <fullName evidence="1">Auxin-responsive protein</fullName>
    </recommendedName>
</protein>
<keyword evidence="1" id="KW-0678">Repressor</keyword>
<evidence type="ECO:0000313" key="4">
    <source>
        <dbReference type="Proteomes" id="UP001472677"/>
    </source>
</evidence>
<comment type="similarity">
    <text evidence="1">Belongs to the Aux/IAA family.</text>
</comment>
<gene>
    <name evidence="3" type="ORF">V6N12_022850</name>
</gene>
<dbReference type="Pfam" id="PF02309">
    <property type="entry name" value="AUX_IAA"/>
    <property type="match status" value="1"/>
</dbReference>
<comment type="function">
    <text evidence="1">Aux/IAA proteins are short-lived transcriptional factors that function as repressors of early auxin response genes at low auxin concentrations.</text>
</comment>
<keyword evidence="4" id="KW-1185">Reference proteome</keyword>
<keyword evidence="1" id="KW-0804">Transcription</keyword>
<name>A0ABR2FVW3_9ROSI</name>
<keyword evidence="1" id="KW-0927">Auxin signaling pathway</keyword>
<dbReference type="Proteomes" id="UP001472677">
    <property type="component" value="Unassembled WGS sequence"/>
</dbReference>
<keyword evidence="1" id="KW-0805">Transcription regulation</keyword>
<feature type="domain" description="AUX/IAA" evidence="2">
    <location>
        <begin position="4"/>
        <end position="37"/>
    </location>
</feature>
<organism evidence="3 4">
    <name type="scientific">Hibiscus sabdariffa</name>
    <name type="common">roselle</name>
    <dbReference type="NCBI Taxonomy" id="183260"/>
    <lineage>
        <taxon>Eukaryota</taxon>
        <taxon>Viridiplantae</taxon>
        <taxon>Streptophyta</taxon>
        <taxon>Embryophyta</taxon>
        <taxon>Tracheophyta</taxon>
        <taxon>Spermatophyta</taxon>
        <taxon>Magnoliopsida</taxon>
        <taxon>eudicotyledons</taxon>
        <taxon>Gunneridae</taxon>
        <taxon>Pentapetalae</taxon>
        <taxon>rosids</taxon>
        <taxon>malvids</taxon>
        <taxon>Malvales</taxon>
        <taxon>Malvaceae</taxon>
        <taxon>Malvoideae</taxon>
        <taxon>Hibiscus</taxon>
    </lineage>
</organism>
<proteinExistence type="inferred from homology"/>
<accession>A0ABR2FVW3</accession>
<dbReference type="EMBL" id="JBBPBM010000004">
    <property type="protein sequence ID" value="KAK8588405.1"/>
    <property type="molecule type" value="Genomic_DNA"/>
</dbReference>
<comment type="subunit">
    <text evidence="1">Homodimers and heterodimers.</text>
</comment>
<sequence>MWCQAVGWPPVGAFRMNDMVNQAKAPASQGFNSTMENHKTETSMVAKSTVGSYQNHGNAKLRKPLFAMVEFQ</sequence>
<dbReference type="InterPro" id="IPR033389">
    <property type="entry name" value="AUX/IAA_dom"/>
</dbReference>
<evidence type="ECO:0000259" key="2">
    <source>
        <dbReference type="Pfam" id="PF02309"/>
    </source>
</evidence>
<comment type="subcellular location">
    <subcellularLocation>
        <location evidence="1">Nucleus</location>
    </subcellularLocation>
</comment>
<keyword evidence="1" id="KW-0539">Nucleus</keyword>
<reference evidence="3 4" key="1">
    <citation type="journal article" date="2024" name="G3 (Bethesda)">
        <title>Genome assembly of Hibiscus sabdariffa L. provides insights into metabolisms of medicinal natural products.</title>
        <authorList>
            <person name="Kim T."/>
        </authorList>
    </citation>
    <scope>NUCLEOTIDE SEQUENCE [LARGE SCALE GENOMIC DNA]</scope>
    <source>
        <strain evidence="3">TK-2024</strain>
        <tissue evidence="3">Old leaves</tissue>
    </source>
</reference>
<evidence type="ECO:0000313" key="3">
    <source>
        <dbReference type="EMBL" id="KAK8588405.1"/>
    </source>
</evidence>
<evidence type="ECO:0000256" key="1">
    <source>
        <dbReference type="RuleBase" id="RU004549"/>
    </source>
</evidence>